<keyword evidence="2" id="KW-1133">Transmembrane helix</keyword>
<evidence type="ECO:0000313" key="4">
    <source>
        <dbReference type="EMBL" id="MWB99457.1"/>
    </source>
</evidence>
<sequence length="2017" mass="207395">MFRQCEGWSASDVWGDDLAATASATTASTGHRRWAAWAALLGLLATLFVVVPISAAIAAPSGMTITKQVDGVDLSEGLEPGQTFTYTVAVNCSDANCIDAEFSDTLPAELAGFGVVSASVDPAGAPLEVTTEGCVGSPGTPTEITEDCTFTVDATSQFGDEQGMANGASGTLVLQLQVPEDLDPTWEFNGDTITNTGVVDWANGPGSGDTPDTYVPATDSDDAQITVVIPIETGIEATKSWDPPNQQFLPGDTSTITIGADNASNVPSDTLVIQEPTGAVDGAAELSADNPFRIVDFAGFGTSALPPNATSVTVDVYVFDGTSWNWEAGEPGTEPALPADVDPAEVGGIRLTYSPDVQGDSTVSVPFTVEQRETDRNTAAFLGTGDTVTNSITATATPTGADPITDDATAPFTIDPLTIAVEAGKAFNPASVPAGVPTTATLTATNTSNGPVDTMTVSDTGPDPFFGEDMVFGGFPTGIPWPTTTTSATITWEIDGAAQEPVPFSEGENPPPPPAGTVTGFSITYEGSIDENVPLNIPVTVTPQVALVAPGENTPYTNTVDVSAENAVGTDSDSADADLDVWYPDLELLVDKQISPQAPVLPGGTVVASITAAVGTGTAQVAPSEIVVEDSWDQDDPSNFWNAFNATSIAPTQVPANTTLTIEYQTADGTWTTLDVYGPFPGPTVYSLSTADFAAAVAPNSPEDVTGLRFDFENPDGFPAGTSVQPNVDFVARGELRDGSGETAPGPDDPSTYTNIAIGNSHADIPDIPDGIDSDPDDGTADAQIAPDDAGEGPGLDTEKRWVEPGDKSTDLDVLESQSGEQASTRLGWLVARSGAPAITVTDPADAESAPVSETVFQAFDLLSIDAITLADDPLLQWDDVTSVELLIGGAWTEVPAPGGTWMGADGFVGYTLTADETANATGARLVYEPNDANRAASSDPLRPEPGSGIATSAVGQYRPVFLTFELRNVVREETGTTADPWVTADNVYNDPGAGAVWNTVLVEAGTDYRDTDQDNIALQDFPPLVSVEKTASPTSVPVPESADVDPDAYPIVTYSLVAQNEAVPRASYIRVTDPITCPAGAFDECLTAADDWDADPWAGATYDPATNPWERFVMLGLAFDSDPAQVDPDASIVTLWLRAADGSLSSAEYSVTEAAALGEADLADAVGVSVVYQGTSPETEGGSIENGSPITLTITNRVRQYERSNPAVLVGPGTVPNNVQAQGYDPVLTPDGISSTPNDDSAVPVELTGGVLDVATTKTITPESVLEVDAPTTPITVGLAADSADSTVAAQQVVIEDSDPAFWNGVQLADDPALTATIPAGADQVRVDALVGTEWIEGEFGPDPVLPTGATPAGVIGLRFTFDNAAGTVFSNTAPPEPWTAEAGFALELLTTMRDGTELPFPGTLENTVTATSERTDGLYAPATAEGADSLVLDDGTHAIDVVKTQPGTTHTVAIGASLPWTLQFTNTGTGILTVTELTDSLPEYLVWDGLTPTFATSEDGTLSTAPSVSSAGQVITMVWPAEANEMQPGEVYTITINLALQPGLDLTETTTNTFVVATDEPLDACTNDSGNGQGVVAGVDPNECGTTNYVQPNPGGSLFALKRVNGDIDSSLIDGETNVSGTGAACSVDDEGFTYFPCASYTGIGQTDQWKVSITNSGSIPYTGLTIVDPLPAPGDRLLATGSPRNSEFAPVFDEEFGVTYEGPIGATVTREVTTTVGACIGTDPTSSAWLNDTTCDTTAAWEPLSGFAGDPVAITALRTTLDFSTSPGGVLSPGGQIAVRAQSYNEPISDAYPDGAPIDVPFPGTIAWNQLGVTATLTQGSPLSVAPVQAGVTMLAGNLGVEKTISGDGAAIAPTEFDFGTVCTVAGVDLALPDDGALVVSEADGYTATILGIPLGAECTVTETGEIGTYGESSRIGDAQTVDILVPAETEDATPGQIATIENVYDAPPPTPTPPPSPTPPPTVPPTDGGTDAGGGGLAGTGVDGVWTLLAAGLALALLGAVAGFVARRRGSRS</sequence>
<reference evidence="4 5" key="1">
    <citation type="submission" date="2019-12" db="EMBL/GenBank/DDBJ databases">
        <authorList>
            <person name="Kim Y.S."/>
        </authorList>
    </citation>
    <scope>NUCLEOTIDE SEQUENCE [LARGE SCALE GENOMIC DNA]</scope>
    <source>
        <strain evidence="4 5">MMS17-SY077</strain>
    </source>
</reference>
<feature type="region of interest" description="Disordered" evidence="1">
    <location>
        <begin position="736"/>
        <end position="820"/>
    </location>
</feature>
<proteinExistence type="predicted"/>
<accession>A0A6I4P6X3</accession>
<dbReference type="InterPro" id="IPR046022">
    <property type="entry name" value="DUF5979"/>
</dbReference>
<feature type="transmembrane region" description="Helical" evidence="2">
    <location>
        <begin position="34"/>
        <end position="59"/>
    </location>
</feature>
<dbReference type="Pfam" id="PF19407">
    <property type="entry name" value="DUF5979"/>
    <property type="match status" value="1"/>
</dbReference>
<evidence type="ECO:0000313" key="5">
    <source>
        <dbReference type="Proteomes" id="UP000438182"/>
    </source>
</evidence>
<dbReference type="EMBL" id="WSTA01000061">
    <property type="protein sequence ID" value="MWB99457.1"/>
    <property type="molecule type" value="Genomic_DNA"/>
</dbReference>
<keyword evidence="2" id="KW-0472">Membrane</keyword>
<gene>
    <name evidence="4" type="ORF">GB864_12975</name>
</gene>
<comment type="caution">
    <text evidence="4">The sequence shown here is derived from an EMBL/GenBank/DDBJ whole genome shotgun (WGS) entry which is preliminary data.</text>
</comment>
<feature type="region of interest" description="Disordered" evidence="1">
    <location>
        <begin position="1946"/>
        <end position="1981"/>
    </location>
</feature>
<feature type="compositionally biased region" description="Basic and acidic residues" evidence="1">
    <location>
        <begin position="797"/>
        <end position="811"/>
    </location>
</feature>
<feature type="transmembrane region" description="Helical" evidence="2">
    <location>
        <begin position="1989"/>
        <end position="2010"/>
    </location>
</feature>
<dbReference type="Gene3D" id="2.60.40.740">
    <property type="match status" value="1"/>
</dbReference>
<feature type="compositionally biased region" description="Pro residues" evidence="1">
    <location>
        <begin position="1950"/>
        <end position="1968"/>
    </location>
</feature>
<feature type="domain" description="DUF5979" evidence="3">
    <location>
        <begin position="1843"/>
        <end position="1949"/>
    </location>
</feature>
<feature type="compositionally biased region" description="Acidic residues" evidence="1">
    <location>
        <begin position="770"/>
        <end position="780"/>
    </location>
</feature>
<protein>
    <recommendedName>
        <fullName evidence="3">DUF5979 domain-containing protein</fullName>
    </recommendedName>
</protein>
<evidence type="ECO:0000259" key="3">
    <source>
        <dbReference type="Pfam" id="PF19407"/>
    </source>
</evidence>
<evidence type="ECO:0000256" key="1">
    <source>
        <dbReference type="SAM" id="MobiDB-lite"/>
    </source>
</evidence>
<dbReference type="Proteomes" id="UP000438182">
    <property type="component" value="Unassembled WGS sequence"/>
</dbReference>
<name>A0A6I4P6X3_9MICO</name>
<keyword evidence="5" id="KW-1185">Reference proteome</keyword>
<keyword evidence="2" id="KW-0812">Transmembrane</keyword>
<evidence type="ECO:0000256" key="2">
    <source>
        <dbReference type="SAM" id="Phobius"/>
    </source>
</evidence>
<organism evidence="4 5">
    <name type="scientific">Agromyces seonyuensis</name>
    <dbReference type="NCBI Taxonomy" id="2662446"/>
    <lineage>
        <taxon>Bacteria</taxon>
        <taxon>Bacillati</taxon>
        <taxon>Actinomycetota</taxon>
        <taxon>Actinomycetes</taxon>
        <taxon>Micrococcales</taxon>
        <taxon>Microbacteriaceae</taxon>
        <taxon>Agromyces</taxon>
    </lineage>
</organism>